<feature type="active site" description="Pros-phosphohistidine intermediate" evidence="10">
    <location>
        <position position="119"/>
    </location>
</feature>
<dbReference type="InterPro" id="IPR023005">
    <property type="entry name" value="Nucleoside_diP_kinase_AS"/>
</dbReference>
<dbReference type="GO" id="GO:0006241">
    <property type="term" value="P:CTP biosynthetic process"/>
    <property type="evidence" value="ECO:0007669"/>
    <property type="project" value="InterPro"/>
</dbReference>
<keyword evidence="4" id="KW-0479">Metal-binding</keyword>
<evidence type="ECO:0000256" key="9">
    <source>
        <dbReference type="ARBA" id="ARBA00023080"/>
    </source>
</evidence>
<dbReference type="PANTHER" id="PTHR46161">
    <property type="entry name" value="NUCLEOSIDE DIPHOSPHATE KINASE"/>
    <property type="match status" value="1"/>
</dbReference>
<protein>
    <recommendedName>
        <fullName evidence="12">Nucleoside diphosphate kinase</fullName>
        <ecNumber evidence="12">2.7.4.6</ecNumber>
    </recommendedName>
</protein>
<evidence type="ECO:0000256" key="11">
    <source>
        <dbReference type="RuleBase" id="RU004011"/>
    </source>
</evidence>
<dbReference type="EC" id="2.7.4.6" evidence="12"/>
<name>A0A1B6CL18_9HEMI</name>
<dbReference type="PRINTS" id="PR01243">
    <property type="entry name" value="NUCDPKINASE"/>
</dbReference>
<dbReference type="GO" id="GO:0005524">
    <property type="term" value="F:ATP binding"/>
    <property type="evidence" value="ECO:0007669"/>
    <property type="project" value="UniProtKB-KW"/>
</dbReference>
<comment type="catalytic activity">
    <reaction evidence="12">
        <text>a 2'-deoxyribonucleoside 5'-diphosphate + ATP = a 2'-deoxyribonucleoside 5'-triphosphate + ADP</text>
        <dbReference type="Rhea" id="RHEA:44640"/>
        <dbReference type="ChEBI" id="CHEBI:30616"/>
        <dbReference type="ChEBI" id="CHEBI:61560"/>
        <dbReference type="ChEBI" id="CHEBI:73316"/>
        <dbReference type="ChEBI" id="CHEBI:456216"/>
        <dbReference type="EC" id="2.7.4.6"/>
    </reaction>
</comment>
<dbReference type="SUPFAM" id="SSF54919">
    <property type="entry name" value="Nucleoside diphosphate kinase, NDK"/>
    <property type="match status" value="1"/>
</dbReference>
<evidence type="ECO:0000256" key="4">
    <source>
        <dbReference type="ARBA" id="ARBA00022723"/>
    </source>
</evidence>
<evidence type="ECO:0000256" key="2">
    <source>
        <dbReference type="ARBA" id="ARBA00022490"/>
    </source>
</evidence>
<comment type="similarity">
    <text evidence="1 10 11">Belongs to the NDK family.</text>
</comment>
<dbReference type="SMART" id="SM00562">
    <property type="entry name" value="NDK"/>
    <property type="match status" value="1"/>
</dbReference>
<evidence type="ECO:0000256" key="10">
    <source>
        <dbReference type="PROSITE-ProRule" id="PRU00706"/>
    </source>
</evidence>
<accession>A0A1B6CL18</accession>
<dbReference type="EMBL" id="GEDC01023131">
    <property type="protein sequence ID" value="JAS14167.1"/>
    <property type="molecule type" value="Transcribed_RNA"/>
</dbReference>
<dbReference type="InterPro" id="IPR001564">
    <property type="entry name" value="Nucleoside_diP_kinase"/>
</dbReference>
<dbReference type="GO" id="GO:0004550">
    <property type="term" value="F:nucleoside diphosphate kinase activity"/>
    <property type="evidence" value="ECO:0007669"/>
    <property type="project" value="UniProtKB-EC"/>
</dbReference>
<evidence type="ECO:0000256" key="3">
    <source>
        <dbReference type="ARBA" id="ARBA00022679"/>
    </source>
</evidence>
<feature type="domain" description="Nucleoside diphosphate kinase-like" evidence="13">
    <location>
        <begin position="1"/>
        <end position="142"/>
    </location>
</feature>
<evidence type="ECO:0000256" key="5">
    <source>
        <dbReference type="ARBA" id="ARBA00022741"/>
    </source>
</evidence>
<dbReference type="PROSITE" id="PS51374">
    <property type="entry name" value="NDPK_LIKE"/>
    <property type="match status" value="1"/>
</dbReference>
<dbReference type="AlphaFoldDB" id="A0A1B6CL18"/>
<feature type="binding site" evidence="10">
    <location>
        <position position="86"/>
    </location>
    <ligand>
        <name>ATP</name>
        <dbReference type="ChEBI" id="CHEBI:30616"/>
    </ligand>
</feature>
<evidence type="ECO:0000256" key="12">
    <source>
        <dbReference type="RuleBase" id="RU004013"/>
    </source>
</evidence>
<dbReference type="GO" id="GO:0046872">
    <property type="term" value="F:metal ion binding"/>
    <property type="evidence" value="ECO:0007669"/>
    <property type="project" value="UniProtKB-KW"/>
</dbReference>
<feature type="binding site" evidence="10">
    <location>
        <position position="116"/>
    </location>
    <ligand>
        <name>ATP</name>
        <dbReference type="ChEBI" id="CHEBI:30616"/>
    </ligand>
</feature>
<evidence type="ECO:0000256" key="6">
    <source>
        <dbReference type="ARBA" id="ARBA00022777"/>
    </source>
</evidence>
<keyword evidence="2" id="KW-0963">Cytoplasm</keyword>
<evidence type="ECO:0000256" key="7">
    <source>
        <dbReference type="ARBA" id="ARBA00022840"/>
    </source>
</evidence>
<evidence type="ECO:0000256" key="1">
    <source>
        <dbReference type="ARBA" id="ARBA00008142"/>
    </source>
</evidence>
<evidence type="ECO:0000256" key="8">
    <source>
        <dbReference type="ARBA" id="ARBA00022842"/>
    </source>
</evidence>
<evidence type="ECO:0000313" key="14">
    <source>
        <dbReference type="EMBL" id="JAS14167.1"/>
    </source>
</evidence>
<gene>
    <name evidence="14" type="ORF">g.31509</name>
</gene>
<keyword evidence="6 12" id="KW-0418">Kinase</keyword>
<dbReference type="Gene3D" id="3.30.70.141">
    <property type="entry name" value="Nucleoside diphosphate kinase-like domain"/>
    <property type="match status" value="1"/>
</dbReference>
<feature type="binding site" evidence="10">
    <location>
        <position position="92"/>
    </location>
    <ligand>
        <name>ATP</name>
        <dbReference type="ChEBI" id="CHEBI:30616"/>
    </ligand>
</feature>
<keyword evidence="7 12" id="KW-0067">ATP-binding</keyword>
<keyword evidence="9" id="KW-0546">Nucleotide metabolism</keyword>
<evidence type="ECO:0000259" key="13">
    <source>
        <dbReference type="SMART" id="SM00562"/>
    </source>
</evidence>
<feature type="binding site" evidence="10">
    <location>
        <position position="9"/>
    </location>
    <ligand>
        <name>ATP</name>
        <dbReference type="ChEBI" id="CHEBI:30616"/>
    </ligand>
</feature>
<dbReference type="GO" id="GO:0006228">
    <property type="term" value="P:UTP biosynthetic process"/>
    <property type="evidence" value="ECO:0007669"/>
    <property type="project" value="InterPro"/>
</dbReference>
<keyword evidence="3 12" id="KW-0808">Transferase</keyword>
<dbReference type="InterPro" id="IPR034907">
    <property type="entry name" value="NDK-like_dom"/>
</dbReference>
<dbReference type="GO" id="GO:0006183">
    <property type="term" value="P:GTP biosynthetic process"/>
    <property type="evidence" value="ECO:0007669"/>
    <property type="project" value="InterPro"/>
</dbReference>
<dbReference type="PANTHER" id="PTHR46161:SF3">
    <property type="entry name" value="NUCLEOSIDE DIPHOSPHATE KINASE DDB_G0292928-RELATED"/>
    <property type="match status" value="1"/>
</dbReference>
<dbReference type="CDD" id="cd04414">
    <property type="entry name" value="NDPk6"/>
    <property type="match status" value="1"/>
</dbReference>
<feature type="binding site" evidence="10">
    <location>
        <position position="106"/>
    </location>
    <ligand>
        <name>ATP</name>
        <dbReference type="ChEBI" id="CHEBI:30616"/>
    </ligand>
</feature>
<reference evidence="14" key="1">
    <citation type="submission" date="2015-12" db="EMBL/GenBank/DDBJ databases">
        <title>De novo transcriptome assembly of four potential Pierce s Disease insect vectors from Arizona vineyards.</title>
        <authorList>
            <person name="Tassone E.E."/>
        </authorList>
    </citation>
    <scope>NUCLEOTIDE SEQUENCE</scope>
</reference>
<keyword evidence="5 12" id="KW-0547">Nucleotide-binding</keyword>
<dbReference type="Pfam" id="PF00334">
    <property type="entry name" value="NDK"/>
    <property type="match status" value="1"/>
</dbReference>
<sequence length="177" mass="20440">MELTLAILKPHIIKAPHALEGIKQIILENGFLTIKSKRLCFEMFQVEKFYEEHKHKFFYNRLVTFMTSGESEVCILAKENAIKEWRKLMGPTKVYQSVYTNPDSIRGIYGLTDTRNATHGSDSPESVIKEISIFFPEFCVNDWLKNNHKAIQHGFAALKQNCFVNLVDNKSEVVVDR</sequence>
<keyword evidence="8" id="KW-0460">Magnesium</keyword>
<proteinExistence type="inferred from homology"/>
<organism evidence="14">
    <name type="scientific">Clastoptera arizonana</name>
    <name type="common">Arizona spittle bug</name>
    <dbReference type="NCBI Taxonomy" id="38151"/>
    <lineage>
        <taxon>Eukaryota</taxon>
        <taxon>Metazoa</taxon>
        <taxon>Ecdysozoa</taxon>
        <taxon>Arthropoda</taxon>
        <taxon>Hexapoda</taxon>
        <taxon>Insecta</taxon>
        <taxon>Pterygota</taxon>
        <taxon>Neoptera</taxon>
        <taxon>Paraneoptera</taxon>
        <taxon>Hemiptera</taxon>
        <taxon>Auchenorrhyncha</taxon>
        <taxon>Cercopoidea</taxon>
        <taxon>Clastopteridae</taxon>
        <taxon>Clastoptera</taxon>
    </lineage>
</organism>
<feature type="binding site" evidence="10">
    <location>
        <position position="58"/>
    </location>
    <ligand>
        <name>ATP</name>
        <dbReference type="ChEBI" id="CHEBI:30616"/>
    </ligand>
</feature>
<dbReference type="PROSITE" id="PS00469">
    <property type="entry name" value="NDPK"/>
    <property type="match status" value="1"/>
</dbReference>
<dbReference type="InterPro" id="IPR036850">
    <property type="entry name" value="NDK-like_dom_sf"/>
</dbReference>
<dbReference type="InterPro" id="IPR037994">
    <property type="entry name" value="NDPk6"/>
</dbReference>